<dbReference type="Proteomes" id="UP001150062">
    <property type="component" value="Unassembled WGS sequence"/>
</dbReference>
<dbReference type="InterPro" id="IPR031167">
    <property type="entry name" value="G_OBG"/>
</dbReference>
<evidence type="ECO:0000259" key="3">
    <source>
        <dbReference type="PROSITE" id="PS51710"/>
    </source>
</evidence>
<organism evidence="5 7">
    <name type="scientific">Anaeramoeba flamelloides</name>
    <dbReference type="NCBI Taxonomy" id="1746091"/>
    <lineage>
        <taxon>Eukaryota</taxon>
        <taxon>Metamonada</taxon>
        <taxon>Anaeramoebidae</taxon>
        <taxon>Anaeramoeba</taxon>
    </lineage>
</organism>
<comment type="caution">
    <text evidence="5">The sequence shown here is derived from an EMBL/GenBank/DDBJ whole genome shotgun (WGS) entry which is preliminary data.</text>
</comment>
<dbReference type="GO" id="GO:0005525">
    <property type="term" value="F:GTP binding"/>
    <property type="evidence" value="ECO:0007669"/>
    <property type="project" value="UniProtKB-KW"/>
</dbReference>
<dbReference type="GO" id="GO:0003924">
    <property type="term" value="F:GTPase activity"/>
    <property type="evidence" value="ECO:0007669"/>
    <property type="project" value="InterPro"/>
</dbReference>
<accession>A0AAV7Y7I5</accession>
<dbReference type="Proteomes" id="UP001146793">
    <property type="component" value="Unassembled WGS sequence"/>
</dbReference>
<dbReference type="SUPFAM" id="SSF81271">
    <property type="entry name" value="TGS-like"/>
    <property type="match status" value="1"/>
</dbReference>
<gene>
    <name evidence="5" type="ORF">M0812_29302</name>
    <name evidence="6" type="ORF">M0813_13840</name>
</gene>
<sequence>MGIVDKIQEIEKELGRTQKNKSTEHHIMLLKARLAKYKNMLLEQDAKKGGGGTGEGFDVKKKGQASVALIGFPSVGKSSLLTKLSNTKSEIASYAFTTLTCIPTIVDIKGAKVQLIDMPGIIEGACHGKGRGKQVISAARNCDMVLMVVEAGSAELQIRLLTKELENMGIRLNTKKPDMTFKRIKKGGIKFASTCKLTHLNQDLAKKILHEYRVFNAEILVREDITLDEFLDCVIGDCKYMKCAYCFNKIDNITIEEVDRLARLHPYSVVCSCHWDLNLDRVIDKIWEVLDFIRIYTKRQGRNPDLQDAFTLRNGSTIHQLCTKIHHEMASKMKIATVWGRSAKHQPQKVGKNHVLMEGDVVQIIVNN</sequence>
<evidence type="ECO:0000313" key="7">
    <source>
        <dbReference type="Proteomes" id="UP001146793"/>
    </source>
</evidence>
<dbReference type="InterPro" id="IPR012676">
    <property type="entry name" value="TGS-like"/>
</dbReference>
<evidence type="ECO:0000313" key="8">
    <source>
        <dbReference type="Proteomes" id="UP001150062"/>
    </source>
</evidence>
<dbReference type="CDD" id="cd01896">
    <property type="entry name" value="DRG"/>
    <property type="match status" value="1"/>
</dbReference>
<dbReference type="FunFam" id="3.40.50.300:FF:001436">
    <property type="entry name" value="Developmentally-regulated GTP-binding protein"/>
    <property type="match status" value="1"/>
</dbReference>
<dbReference type="Gene3D" id="6.10.140.1070">
    <property type="match status" value="2"/>
</dbReference>
<dbReference type="InterPro" id="IPR027417">
    <property type="entry name" value="P-loop_NTPase"/>
</dbReference>
<dbReference type="Pfam" id="PF02824">
    <property type="entry name" value="TGS"/>
    <property type="match status" value="1"/>
</dbReference>
<dbReference type="EMBL" id="JANTQA010000072">
    <property type="protein sequence ID" value="KAJ3424579.1"/>
    <property type="molecule type" value="Genomic_DNA"/>
</dbReference>
<keyword evidence="1" id="KW-0547">Nucleotide-binding</keyword>
<feature type="domain" description="OBG-type G" evidence="3">
    <location>
        <begin position="65"/>
        <end position="291"/>
    </location>
</feature>
<dbReference type="PRINTS" id="PR00326">
    <property type="entry name" value="GTP1OBG"/>
</dbReference>
<dbReference type="EMBL" id="JAOAOG010000039">
    <property type="protein sequence ID" value="KAJ6252777.1"/>
    <property type="molecule type" value="Genomic_DNA"/>
</dbReference>
<dbReference type="PANTHER" id="PTHR43127">
    <property type="entry name" value="DEVELOPMENTALLY-REGULATED GTP-BINDING PROTEIN 2"/>
    <property type="match status" value="1"/>
</dbReference>
<dbReference type="SUPFAM" id="SSF52540">
    <property type="entry name" value="P-loop containing nucleoside triphosphate hydrolases"/>
    <property type="match status" value="1"/>
</dbReference>
<reference evidence="5" key="2">
    <citation type="submission" date="2022-08" db="EMBL/GenBank/DDBJ databases">
        <title>Novel sulphate-reducing endosymbionts in the free-living metamonad Anaeramoeba.</title>
        <authorList>
            <person name="Jerlstrom-Hultqvist J."/>
            <person name="Cepicka I."/>
            <person name="Gallot-Lavallee L."/>
            <person name="Salas-Leiva D."/>
            <person name="Curtis B.A."/>
            <person name="Zahonova K."/>
            <person name="Pipaliya S."/>
            <person name="Dacks J."/>
            <person name="Roger A.J."/>
        </authorList>
    </citation>
    <scope>NUCLEOTIDE SEQUENCE</scope>
    <source>
        <strain evidence="5">Busselton2</strain>
    </source>
</reference>
<dbReference type="Pfam" id="PF16897">
    <property type="entry name" value="MMR_HSR1_Xtn"/>
    <property type="match status" value="1"/>
</dbReference>
<dbReference type="InterPro" id="IPR004095">
    <property type="entry name" value="TGS"/>
</dbReference>
<dbReference type="InterPro" id="IPR006074">
    <property type="entry name" value="GTP1-OBG_CS"/>
</dbReference>
<dbReference type="InterPro" id="IPR012675">
    <property type="entry name" value="Beta-grasp_dom_sf"/>
</dbReference>
<proteinExistence type="predicted"/>
<dbReference type="NCBIfam" id="TIGR00231">
    <property type="entry name" value="small_GTP"/>
    <property type="match status" value="1"/>
</dbReference>
<keyword evidence="8" id="KW-1185">Reference proteome</keyword>
<evidence type="ECO:0000256" key="2">
    <source>
        <dbReference type="ARBA" id="ARBA00023134"/>
    </source>
</evidence>
<dbReference type="PROSITE" id="PS00905">
    <property type="entry name" value="GTP1_OBG"/>
    <property type="match status" value="1"/>
</dbReference>
<keyword evidence="2" id="KW-0342">GTP-binding</keyword>
<evidence type="ECO:0000313" key="6">
    <source>
        <dbReference type="EMBL" id="KAJ6252777.1"/>
    </source>
</evidence>
<dbReference type="InterPro" id="IPR045001">
    <property type="entry name" value="DRG"/>
</dbReference>
<dbReference type="InterPro" id="IPR005225">
    <property type="entry name" value="Small_GTP-bd"/>
</dbReference>
<feature type="domain" description="TGS" evidence="4">
    <location>
        <begin position="291"/>
        <end position="366"/>
    </location>
</feature>
<dbReference type="AlphaFoldDB" id="A0AAV7Y7I5"/>
<name>A0AAV7Y7I5_9EUKA</name>
<reference evidence="6" key="1">
    <citation type="submission" date="2022-08" db="EMBL/GenBank/DDBJ databases">
        <title>Novel sulfate-reducing endosymbionts in the free-living metamonad Anaeramoeba.</title>
        <authorList>
            <person name="Jerlstrom-Hultqvist J."/>
            <person name="Cepicka I."/>
            <person name="Gallot-Lavallee L."/>
            <person name="Salas-Leiva D."/>
            <person name="Curtis B.A."/>
            <person name="Zahonova K."/>
            <person name="Pipaliya S."/>
            <person name="Dacks J."/>
            <person name="Roger A.J."/>
        </authorList>
    </citation>
    <scope>NUCLEOTIDE SEQUENCE</scope>
    <source>
        <strain evidence="6">Schooner1</strain>
    </source>
</reference>
<dbReference type="InterPro" id="IPR031662">
    <property type="entry name" value="GTP-binding_2"/>
</dbReference>
<dbReference type="PROSITE" id="PS51880">
    <property type="entry name" value="TGS"/>
    <property type="match status" value="1"/>
</dbReference>
<dbReference type="Gene3D" id="3.10.20.30">
    <property type="match status" value="1"/>
</dbReference>
<dbReference type="FunFam" id="3.10.20.30:FF:000003">
    <property type="entry name" value="Developmentally-regulated GTP-binding protein 1"/>
    <property type="match status" value="1"/>
</dbReference>
<dbReference type="PROSITE" id="PS51710">
    <property type="entry name" value="G_OBG"/>
    <property type="match status" value="1"/>
</dbReference>
<evidence type="ECO:0000256" key="1">
    <source>
        <dbReference type="ARBA" id="ARBA00022741"/>
    </source>
</evidence>
<dbReference type="Pfam" id="PF01926">
    <property type="entry name" value="MMR_HSR1"/>
    <property type="match status" value="1"/>
</dbReference>
<evidence type="ECO:0000313" key="5">
    <source>
        <dbReference type="EMBL" id="KAJ3424579.1"/>
    </source>
</evidence>
<protein>
    <submittedName>
        <fullName evidence="5">Developmentally-regulated gtp-binding protein</fullName>
    </submittedName>
</protein>
<evidence type="ECO:0000259" key="4">
    <source>
        <dbReference type="PROSITE" id="PS51880"/>
    </source>
</evidence>
<dbReference type="InterPro" id="IPR006073">
    <property type="entry name" value="GTP-bd"/>
</dbReference>